<dbReference type="Proteomes" id="UP000228859">
    <property type="component" value="Unassembled WGS sequence"/>
</dbReference>
<dbReference type="InterPro" id="IPR035093">
    <property type="entry name" value="RelE/ParE_toxin_dom_sf"/>
</dbReference>
<dbReference type="AlphaFoldDB" id="A0A2D3WGS1"/>
<sequence length="93" mass="10978">MTYRVIVEPEALQDLINIYTFISKNDSKNKATTFIRELEHSIASLSEMPLRCRKSYYTEDELTRDMIYKGYTIVFNVGETTIHILTVFRQKSF</sequence>
<organism evidence="2 3">
    <name type="scientific">Sulfuricurvum kujiense</name>
    <dbReference type="NCBI Taxonomy" id="148813"/>
    <lineage>
        <taxon>Bacteria</taxon>
        <taxon>Pseudomonadati</taxon>
        <taxon>Campylobacterota</taxon>
        <taxon>Epsilonproteobacteria</taxon>
        <taxon>Campylobacterales</taxon>
        <taxon>Sulfurimonadaceae</taxon>
        <taxon>Sulfuricurvum</taxon>
    </lineage>
</organism>
<dbReference type="Pfam" id="PF05016">
    <property type="entry name" value="ParE_toxin"/>
    <property type="match status" value="1"/>
</dbReference>
<gene>
    <name evidence="2" type="ORF">CFH83_08635</name>
</gene>
<accession>A0A2D3WGS1</accession>
<protein>
    <submittedName>
        <fullName evidence="2">Plasmid stabilization protein</fullName>
    </submittedName>
</protein>
<proteinExistence type="predicted"/>
<name>A0A2D3WGS1_9BACT</name>
<dbReference type="EMBL" id="DLUI01000122">
    <property type="protein sequence ID" value="DAB37927.1"/>
    <property type="molecule type" value="Genomic_DNA"/>
</dbReference>
<evidence type="ECO:0000313" key="2">
    <source>
        <dbReference type="EMBL" id="DAB37927.1"/>
    </source>
</evidence>
<dbReference type="Gene3D" id="3.30.2310.20">
    <property type="entry name" value="RelE-like"/>
    <property type="match status" value="1"/>
</dbReference>
<evidence type="ECO:0000313" key="3">
    <source>
        <dbReference type="Proteomes" id="UP000228859"/>
    </source>
</evidence>
<dbReference type="RefSeq" id="WP_299803643.1">
    <property type="nucleotide sequence ID" value="NZ_DLUI01000122.1"/>
</dbReference>
<evidence type="ECO:0000256" key="1">
    <source>
        <dbReference type="ARBA" id="ARBA00022649"/>
    </source>
</evidence>
<keyword evidence="1" id="KW-1277">Toxin-antitoxin system</keyword>
<comment type="caution">
    <text evidence="2">The sequence shown here is derived from an EMBL/GenBank/DDBJ whole genome shotgun (WGS) entry which is preliminary data.</text>
</comment>
<dbReference type="InterPro" id="IPR007712">
    <property type="entry name" value="RelE/ParE_toxin"/>
</dbReference>
<reference evidence="2 3" key="1">
    <citation type="journal article" date="2017" name="Front. Microbiol.">
        <title>Comparative Genomic Analysis of the Class Epsilonproteobacteria and Proposed Reclassification to Epsilonbacteraeota (phyl. nov.).</title>
        <authorList>
            <person name="Waite D.W."/>
            <person name="Vanwonterghem I."/>
            <person name="Rinke C."/>
            <person name="Parks D.H."/>
            <person name="Zhang Y."/>
            <person name="Takai K."/>
            <person name="Sievert S.M."/>
            <person name="Simon J."/>
            <person name="Campbell B.J."/>
            <person name="Hanson T.E."/>
            <person name="Woyke T."/>
            <person name="Klotz M.G."/>
            <person name="Hugenholtz P."/>
        </authorList>
    </citation>
    <scope>NUCLEOTIDE SEQUENCE [LARGE SCALE GENOMIC DNA]</scope>
    <source>
        <strain evidence="2">UBA12443</strain>
    </source>
</reference>